<sequence length="155" mass="18817">MCKKYFYKQWHKLLEIQSDELFLFPFCDYFEVLKLELYQALACIRHSITLVEFEKIIISEMKFLLLESVKRTIVWEFNQNRLKNSKLTFPKYLRKLRSKNQISFLFKKYPVLKEIINNAIKNYSLSFKLLCSKSMPNYRMKVFQKGVLIIGFTKR</sequence>
<gene>
    <name evidence="1" type="ORF">EKM59_08570</name>
</gene>
<accession>A0A433JIB4</accession>
<keyword evidence="2" id="KW-1185">Reference proteome</keyword>
<evidence type="ECO:0000313" key="1">
    <source>
        <dbReference type="EMBL" id="RUQ84490.1"/>
    </source>
</evidence>
<reference evidence="1 2" key="1">
    <citation type="submission" date="2018-12" db="EMBL/GenBank/DDBJ databases">
        <title>Legionella sp,whole genome shotgun sequence.</title>
        <authorList>
            <person name="Wu H."/>
        </authorList>
    </citation>
    <scope>NUCLEOTIDE SEQUENCE [LARGE SCALE GENOMIC DNA]</scope>
    <source>
        <strain evidence="2">km714</strain>
    </source>
</reference>
<comment type="caution">
    <text evidence="1">The sequence shown here is derived from an EMBL/GenBank/DDBJ whole genome shotgun (WGS) entry which is preliminary data.</text>
</comment>
<dbReference type="Proteomes" id="UP000288012">
    <property type="component" value="Unassembled WGS sequence"/>
</dbReference>
<protein>
    <submittedName>
        <fullName evidence="1">Uncharacterized protein</fullName>
    </submittedName>
</protein>
<evidence type="ECO:0000313" key="2">
    <source>
        <dbReference type="Proteomes" id="UP000288012"/>
    </source>
</evidence>
<proteinExistence type="predicted"/>
<dbReference type="EMBL" id="RZGR01000026">
    <property type="protein sequence ID" value="RUQ84490.1"/>
    <property type="molecule type" value="Genomic_DNA"/>
</dbReference>
<organism evidence="1 2">
    <name type="scientific">Legionella septentrionalis</name>
    <dbReference type="NCBI Taxonomy" id="2498109"/>
    <lineage>
        <taxon>Bacteria</taxon>
        <taxon>Pseudomonadati</taxon>
        <taxon>Pseudomonadota</taxon>
        <taxon>Gammaproteobacteria</taxon>
        <taxon>Legionellales</taxon>
        <taxon>Legionellaceae</taxon>
        <taxon>Legionella</taxon>
    </lineage>
</organism>
<name>A0A433JIB4_9GAMM</name>
<dbReference type="AlphaFoldDB" id="A0A433JIB4"/>